<organism evidence="4 5">
    <name type="scientific">Patella caerulea</name>
    <name type="common">Rayed Mediterranean limpet</name>
    <dbReference type="NCBI Taxonomy" id="87958"/>
    <lineage>
        <taxon>Eukaryota</taxon>
        <taxon>Metazoa</taxon>
        <taxon>Spiralia</taxon>
        <taxon>Lophotrochozoa</taxon>
        <taxon>Mollusca</taxon>
        <taxon>Gastropoda</taxon>
        <taxon>Patellogastropoda</taxon>
        <taxon>Patelloidea</taxon>
        <taxon>Patellidae</taxon>
        <taxon>Patella</taxon>
    </lineage>
</organism>
<dbReference type="AlphaFoldDB" id="A0AAN8PFB1"/>
<dbReference type="Gene3D" id="3.50.4.10">
    <property type="entry name" value="Hepatocyte Growth Factor"/>
    <property type="match status" value="1"/>
</dbReference>
<feature type="domain" description="C-type lectin" evidence="2">
    <location>
        <begin position="114"/>
        <end position="222"/>
    </location>
</feature>
<comment type="caution">
    <text evidence="4">The sequence shown here is derived from an EMBL/GenBank/DDBJ whole genome shotgun (WGS) entry which is preliminary data.</text>
</comment>
<dbReference type="Pfam" id="PF00024">
    <property type="entry name" value="PAN_1"/>
    <property type="match status" value="1"/>
</dbReference>
<dbReference type="PANTHER" id="PTHR22801:SF63">
    <property type="entry name" value="C-TYPE LECTIN DOMAIN-CONTAINING PROTEIN"/>
    <property type="match status" value="1"/>
</dbReference>
<evidence type="ECO:0000259" key="3">
    <source>
        <dbReference type="PROSITE" id="PS50948"/>
    </source>
</evidence>
<proteinExistence type="predicted"/>
<dbReference type="SUPFAM" id="SSF56436">
    <property type="entry name" value="C-type lectin-like"/>
    <property type="match status" value="1"/>
</dbReference>
<dbReference type="CDD" id="cd00037">
    <property type="entry name" value="CLECT"/>
    <property type="match status" value="1"/>
</dbReference>
<evidence type="ECO:0000313" key="5">
    <source>
        <dbReference type="Proteomes" id="UP001347796"/>
    </source>
</evidence>
<dbReference type="Gene3D" id="3.10.100.10">
    <property type="entry name" value="Mannose-Binding Protein A, subunit A"/>
    <property type="match status" value="1"/>
</dbReference>
<name>A0AAN8PFB1_PATCE</name>
<dbReference type="Proteomes" id="UP001347796">
    <property type="component" value="Unassembled WGS sequence"/>
</dbReference>
<evidence type="ECO:0000313" key="4">
    <source>
        <dbReference type="EMBL" id="KAK6173818.1"/>
    </source>
</evidence>
<dbReference type="InterPro" id="IPR050801">
    <property type="entry name" value="Ca-Dep_Lectins_ImmuneDev"/>
</dbReference>
<evidence type="ECO:0000256" key="1">
    <source>
        <dbReference type="SAM" id="SignalP"/>
    </source>
</evidence>
<dbReference type="PROSITE" id="PS51257">
    <property type="entry name" value="PROKAR_LIPOPROTEIN"/>
    <property type="match status" value="1"/>
</dbReference>
<dbReference type="PROSITE" id="PS50041">
    <property type="entry name" value="C_TYPE_LECTIN_2"/>
    <property type="match status" value="1"/>
</dbReference>
<keyword evidence="1" id="KW-0732">Signal</keyword>
<feature type="chain" id="PRO_5042960544" description="C-type lectin domain-containing protein" evidence="1">
    <location>
        <begin position="20"/>
        <end position="229"/>
    </location>
</feature>
<dbReference type="InterPro" id="IPR001304">
    <property type="entry name" value="C-type_lectin-like"/>
</dbReference>
<gene>
    <name evidence="4" type="ORF">SNE40_017210</name>
</gene>
<sequence length="229" mass="25575">MASRDYLVLLVALFSCVSASFTKDVFYLKLNLDYPVTMSYSILVSATTLSQCGMKCTRLPGCRLFHYSSNSCYIVNMVTTGIGSVELNNIHVDQQLKEICVSKGYTPLIGGIFCVNMSTDQKSWSEAQADCEQDDGRLLMIPNIVSSLKLNAVNAMTTHDIIWIGGNDRAKEDTWVWSDGSRVTGWPPGQPDNSGFVEDCLEIKFNKFNDALCSTPIYFLCEKPYQFVF</sequence>
<dbReference type="InterPro" id="IPR003609">
    <property type="entry name" value="Pan_app"/>
</dbReference>
<protein>
    <recommendedName>
        <fullName evidence="6">C-type lectin domain-containing protein</fullName>
    </recommendedName>
</protein>
<feature type="signal peptide" evidence="1">
    <location>
        <begin position="1"/>
        <end position="19"/>
    </location>
</feature>
<dbReference type="SMART" id="SM00034">
    <property type="entry name" value="CLECT"/>
    <property type="match status" value="1"/>
</dbReference>
<feature type="domain" description="Apple" evidence="3">
    <location>
        <begin position="16"/>
        <end position="100"/>
    </location>
</feature>
<dbReference type="PANTHER" id="PTHR22801">
    <property type="entry name" value="LITHOSTATHINE"/>
    <property type="match status" value="1"/>
</dbReference>
<dbReference type="PROSITE" id="PS50948">
    <property type="entry name" value="PAN"/>
    <property type="match status" value="1"/>
</dbReference>
<evidence type="ECO:0000259" key="2">
    <source>
        <dbReference type="PROSITE" id="PS50041"/>
    </source>
</evidence>
<evidence type="ECO:0008006" key="6">
    <source>
        <dbReference type="Google" id="ProtNLM"/>
    </source>
</evidence>
<dbReference type="EMBL" id="JAZGQO010000011">
    <property type="protein sequence ID" value="KAK6173818.1"/>
    <property type="molecule type" value="Genomic_DNA"/>
</dbReference>
<keyword evidence="5" id="KW-1185">Reference proteome</keyword>
<dbReference type="InterPro" id="IPR016187">
    <property type="entry name" value="CTDL_fold"/>
</dbReference>
<dbReference type="Pfam" id="PF00059">
    <property type="entry name" value="Lectin_C"/>
    <property type="match status" value="1"/>
</dbReference>
<dbReference type="InterPro" id="IPR016186">
    <property type="entry name" value="C-type_lectin-like/link_sf"/>
</dbReference>
<accession>A0AAN8PFB1</accession>
<reference evidence="4 5" key="1">
    <citation type="submission" date="2024-01" db="EMBL/GenBank/DDBJ databases">
        <title>The genome of the rayed Mediterranean limpet Patella caerulea (Linnaeus, 1758).</title>
        <authorList>
            <person name="Anh-Thu Weber A."/>
            <person name="Halstead-Nussloch G."/>
        </authorList>
    </citation>
    <scope>NUCLEOTIDE SEQUENCE [LARGE SCALE GENOMIC DNA]</scope>
    <source>
        <strain evidence="4">AATW-2023a</strain>
        <tissue evidence="4">Whole specimen</tissue>
    </source>
</reference>